<dbReference type="GO" id="GO:0016810">
    <property type="term" value="F:hydrolase activity, acting on carbon-nitrogen (but not peptide) bonds"/>
    <property type="evidence" value="ECO:0007669"/>
    <property type="project" value="InterPro"/>
</dbReference>
<dbReference type="InterPro" id="IPR012854">
    <property type="entry name" value="Cu_amine_oxidase-like_N"/>
</dbReference>
<feature type="domain" description="NodB homology" evidence="1">
    <location>
        <begin position="90"/>
        <end position="275"/>
    </location>
</feature>
<evidence type="ECO:0000313" key="2">
    <source>
        <dbReference type="EMBL" id="PAD75568.1"/>
    </source>
</evidence>
<dbReference type="InterPro" id="IPR011330">
    <property type="entry name" value="Glyco_hydro/deAcase_b/a-brl"/>
</dbReference>
<dbReference type="EMBL" id="NPBY01000045">
    <property type="protein sequence ID" value="PAD75568.1"/>
    <property type="molecule type" value="Genomic_DNA"/>
</dbReference>
<sequence length="439" mass="47832">MLALLLMAGPEGWRGVMAGMNAESESTMSGEAPVLEGRVTRAPDQDVQVSSSSALTSPALSYKQLVKKTASVEAAAAVPESEAGTEQSGKTVYLTFDDGPSDLTDEVLAILREHEVPATFFVLGQYAEQRPEVINRIYDEGHAIGNHTYDHRYDKLYGNFQDFWKQIKQTEEIIRLITGERPQLVRAPGGTAGHFDEMYFRLLHQAGYRVFDWNVDSGDSRRRGVPASEIVQGATTPVAGNEAIVLLHDGIGHEETVQALPHIIAYYKQHGYRFKALEPETAPVQFRVSGKLPDRPAPSQQWIKDHIAGNAALFAPGKTLAIEFGGMETAFEPGEYDNVNGSLYVPLRALVERLGGEVAWNQHSKTVQVRLGGAAWQADPLNGLLSKPGEPPVPSGVHLRGGAVWVPLRDALAFSSHPVRSLTASDTELRVIAFGASIF</sequence>
<dbReference type="PANTHER" id="PTHR10587">
    <property type="entry name" value="GLYCOSYL TRANSFERASE-RELATED"/>
    <property type="match status" value="1"/>
</dbReference>
<organism evidence="2 3">
    <name type="scientific">Paenibacillus campinasensis</name>
    <dbReference type="NCBI Taxonomy" id="66347"/>
    <lineage>
        <taxon>Bacteria</taxon>
        <taxon>Bacillati</taxon>
        <taxon>Bacillota</taxon>
        <taxon>Bacilli</taxon>
        <taxon>Bacillales</taxon>
        <taxon>Paenibacillaceae</taxon>
        <taxon>Paenibacillus</taxon>
    </lineage>
</organism>
<comment type="caution">
    <text evidence="2">The sequence shown here is derived from an EMBL/GenBank/DDBJ whole genome shotgun (WGS) entry which is preliminary data.</text>
</comment>
<evidence type="ECO:0000313" key="3">
    <source>
        <dbReference type="Proteomes" id="UP000215596"/>
    </source>
</evidence>
<dbReference type="Gene3D" id="3.20.20.370">
    <property type="entry name" value="Glycoside hydrolase/deacetylase"/>
    <property type="match status" value="1"/>
</dbReference>
<accession>A0A268ER28</accession>
<dbReference type="Pfam" id="PF07833">
    <property type="entry name" value="Cu_amine_oxidN1"/>
    <property type="match status" value="1"/>
</dbReference>
<reference evidence="2 3" key="1">
    <citation type="submission" date="2017-07" db="EMBL/GenBank/DDBJ databases">
        <title>Isolation and whole genome analysis of endospore-forming bacteria from heroin.</title>
        <authorList>
            <person name="Kalinowski J."/>
            <person name="Ahrens B."/>
            <person name="Al-Dilaimi A."/>
            <person name="Winkler A."/>
            <person name="Wibberg D."/>
            <person name="Schleenbecker U."/>
            <person name="Ruckert C."/>
            <person name="Wolfel R."/>
            <person name="Grass G."/>
        </authorList>
    </citation>
    <scope>NUCLEOTIDE SEQUENCE [LARGE SCALE GENOMIC DNA]</scope>
    <source>
        <strain evidence="2 3">7537-G1</strain>
    </source>
</reference>
<dbReference type="Proteomes" id="UP000215596">
    <property type="component" value="Unassembled WGS sequence"/>
</dbReference>
<name>A0A268ER28_9BACL</name>
<protein>
    <submittedName>
        <fullName evidence="2">Polysaccharide deacetylase</fullName>
    </submittedName>
</protein>
<dbReference type="OrthoDB" id="258610at2"/>
<dbReference type="InterPro" id="IPR002509">
    <property type="entry name" value="NODB_dom"/>
</dbReference>
<dbReference type="InterPro" id="IPR036582">
    <property type="entry name" value="Mao_N_sf"/>
</dbReference>
<dbReference type="SUPFAM" id="SSF55383">
    <property type="entry name" value="Copper amine oxidase, domain N"/>
    <property type="match status" value="1"/>
</dbReference>
<dbReference type="PROSITE" id="PS51677">
    <property type="entry name" value="NODB"/>
    <property type="match status" value="1"/>
</dbReference>
<proteinExistence type="predicted"/>
<dbReference type="PANTHER" id="PTHR10587:SF125">
    <property type="entry name" value="POLYSACCHARIDE DEACETYLASE YHEN-RELATED"/>
    <property type="match status" value="1"/>
</dbReference>
<dbReference type="Pfam" id="PF01522">
    <property type="entry name" value="Polysacc_deac_1"/>
    <property type="match status" value="1"/>
</dbReference>
<dbReference type="CDD" id="cd10944">
    <property type="entry name" value="CE4_SmPgdA_like"/>
    <property type="match status" value="1"/>
</dbReference>
<dbReference type="SUPFAM" id="SSF88713">
    <property type="entry name" value="Glycoside hydrolase/deacetylase"/>
    <property type="match status" value="1"/>
</dbReference>
<gene>
    <name evidence="2" type="ORF">CHH67_15170</name>
</gene>
<dbReference type="InterPro" id="IPR050248">
    <property type="entry name" value="Polysacc_deacetylase_ArnD"/>
</dbReference>
<dbReference type="GO" id="GO:0005975">
    <property type="term" value="P:carbohydrate metabolic process"/>
    <property type="evidence" value="ECO:0007669"/>
    <property type="project" value="InterPro"/>
</dbReference>
<evidence type="ECO:0000259" key="1">
    <source>
        <dbReference type="PROSITE" id="PS51677"/>
    </source>
</evidence>
<dbReference type="AlphaFoldDB" id="A0A268ER28"/>